<feature type="compositionally biased region" description="Polar residues" evidence="1">
    <location>
        <begin position="325"/>
        <end position="347"/>
    </location>
</feature>
<dbReference type="EMBL" id="CP055902">
    <property type="protein sequence ID" value="QKX62847.1"/>
    <property type="molecule type" value="Genomic_DNA"/>
</dbReference>
<dbReference type="AlphaFoldDB" id="A0A7H8R9P5"/>
<organism evidence="4 5">
    <name type="scientific">Talaromyces rugulosus</name>
    <name type="common">Penicillium rugulosum</name>
    <dbReference type="NCBI Taxonomy" id="121627"/>
    <lineage>
        <taxon>Eukaryota</taxon>
        <taxon>Fungi</taxon>
        <taxon>Dikarya</taxon>
        <taxon>Ascomycota</taxon>
        <taxon>Pezizomycotina</taxon>
        <taxon>Eurotiomycetes</taxon>
        <taxon>Eurotiomycetidae</taxon>
        <taxon>Eurotiales</taxon>
        <taxon>Trichocomaceae</taxon>
        <taxon>Talaromyces</taxon>
        <taxon>Talaromyces sect. Islandici</taxon>
    </lineage>
</organism>
<evidence type="ECO:0000259" key="3">
    <source>
        <dbReference type="Pfam" id="PF24320"/>
    </source>
</evidence>
<proteinExistence type="predicted"/>
<feature type="chain" id="PRO_5028872662" description="DUF7492 domain-containing protein" evidence="2">
    <location>
        <begin position="28"/>
        <end position="397"/>
    </location>
</feature>
<keyword evidence="5" id="KW-1185">Reference proteome</keyword>
<dbReference type="GeneID" id="55997493"/>
<feature type="signal peptide" evidence="2">
    <location>
        <begin position="1"/>
        <end position="27"/>
    </location>
</feature>
<accession>A0A7H8R9P5</accession>
<dbReference type="InterPro" id="IPR055915">
    <property type="entry name" value="DUF7492"/>
</dbReference>
<name>A0A7H8R9P5_TALRU</name>
<evidence type="ECO:0000313" key="5">
    <source>
        <dbReference type="Proteomes" id="UP000509510"/>
    </source>
</evidence>
<dbReference type="OrthoDB" id="64281at2759"/>
<protein>
    <recommendedName>
        <fullName evidence="3">DUF7492 domain-containing protein</fullName>
    </recommendedName>
</protein>
<feature type="compositionally biased region" description="Low complexity" evidence="1">
    <location>
        <begin position="377"/>
        <end position="387"/>
    </location>
</feature>
<evidence type="ECO:0000313" key="4">
    <source>
        <dbReference type="EMBL" id="QKX62847.1"/>
    </source>
</evidence>
<dbReference type="Proteomes" id="UP000509510">
    <property type="component" value="Chromosome V"/>
</dbReference>
<feature type="region of interest" description="Disordered" evidence="1">
    <location>
        <begin position="377"/>
        <end position="397"/>
    </location>
</feature>
<dbReference type="RefSeq" id="XP_035349021.1">
    <property type="nucleotide sequence ID" value="XM_035493128.1"/>
</dbReference>
<evidence type="ECO:0000256" key="2">
    <source>
        <dbReference type="SAM" id="SignalP"/>
    </source>
</evidence>
<dbReference type="Pfam" id="PF24320">
    <property type="entry name" value="DUF7492"/>
    <property type="match status" value="1"/>
</dbReference>
<keyword evidence="2" id="KW-0732">Signal</keyword>
<sequence length="397" mass="42754">MMLAIMEHGWTVALPLTIILFSSLVNAHSWVEELTVVSPNGTFTGAKGYPRGNVFRVPSFNDKMMQWQLPENNGDEILHNMTMCRPSQQDSNNTADSPRLQAAPGDVVAMRYQENGHVTQPWIKSGKPAHSGTVYVYGTEKPRGDDTFLAIHNVWNLDGTGGDGRGKLLSTQYFDDGQCYQVDDVSPISVDRQKEFPRKPEAGSVEGANLWCQTDIAVPKDVPSKSTYTLYWVWDWPTLKTDNTTYMPEVYTTCIDLNIIDPQDSSSTGSNQANAANVAFAEVTNYGDAAIRSIFENVKTQGTQTVPSQSSTGASSATAAAGSPIVSTTSPTAGGDQSLQTHGNSSCGTPTTVTVGGTTVTTTISLAPTATTTVTVTTTSFPSSQPTMMRRRRDLAA</sequence>
<feature type="domain" description="DUF7492" evidence="3">
    <location>
        <begin position="25"/>
        <end position="276"/>
    </location>
</feature>
<reference evidence="5" key="1">
    <citation type="submission" date="2020-06" db="EMBL/GenBank/DDBJ databases">
        <title>A chromosome-scale genome assembly of Talaromyces rugulosus W13939.</title>
        <authorList>
            <person name="Wang B."/>
            <person name="Guo L."/>
            <person name="Ye K."/>
            <person name="Wang L."/>
        </authorList>
    </citation>
    <scope>NUCLEOTIDE SEQUENCE [LARGE SCALE GENOMIC DNA]</scope>
    <source>
        <strain evidence="5">W13939</strain>
    </source>
</reference>
<dbReference type="KEGG" id="trg:TRUGW13939_10012"/>
<feature type="region of interest" description="Disordered" evidence="1">
    <location>
        <begin position="301"/>
        <end position="352"/>
    </location>
</feature>
<gene>
    <name evidence="4" type="ORF">TRUGW13939_10012</name>
</gene>
<evidence type="ECO:0000256" key="1">
    <source>
        <dbReference type="SAM" id="MobiDB-lite"/>
    </source>
</evidence>
<feature type="compositionally biased region" description="Low complexity" evidence="1">
    <location>
        <begin position="310"/>
        <end position="323"/>
    </location>
</feature>